<dbReference type="EMBL" id="MGJN01000012">
    <property type="protein sequence ID" value="OGN06946.1"/>
    <property type="molecule type" value="Genomic_DNA"/>
</dbReference>
<gene>
    <name evidence="2" type="ORF">A3B86_03285</name>
</gene>
<feature type="transmembrane region" description="Helical" evidence="1">
    <location>
        <begin position="7"/>
        <end position="29"/>
    </location>
</feature>
<feature type="transmembrane region" description="Helical" evidence="1">
    <location>
        <begin position="152"/>
        <end position="171"/>
    </location>
</feature>
<feature type="transmembrane region" description="Helical" evidence="1">
    <location>
        <begin position="178"/>
        <end position="195"/>
    </location>
</feature>
<evidence type="ECO:0000313" key="2">
    <source>
        <dbReference type="EMBL" id="OGN06946.1"/>
    </source>
</evidence>
<proteinExistence type="predicted"/>
<evidence type="ECO:0000256" key="1">
    <source>
        <dbReference type="SAM" id="Phobius"/>
    </source>
</evidence>
<organism evidence="2 3">
    <name type="scientific">Candidatus Yanofskybacteria bacterium RIFCSPHIGHO2_02_FULL_38_22b</name>
    <dbReference type="NCBI Taxonomy" id="1802673"/>
    <lineage>
        <taxon>Bacteria</taxon>
        <taxon>Candidatus Yanofskyibacteriota</taxon>
    </lineage>
</organism>
<evidence type="ECO:0008006" key="4">
    <source>
        <dbReference type="Google" id="ProtNLM"/>
    </source>
</evidence>
<accession>A0A1F8F3X8</accession>
<keyword evidence="1" id="KW-1133">Transmembrane helix</keyword>
<feature type="transmembrane region" description="Helical" evidence="1">
    <location>
        <begin position="75"/>
        <end position="93"/>
    </location>
</feature>
<keyword evidence="1" id="KW-0812">Transmembrane</keyword>
<feature type="transmembrane region" description="Helical" evidence="1">
    <location>
        <begin position="245"/>
        <end position="264"/>
    </location>
</feature>
<feature type="transmembrane region" description="Helical" evidence="1">
    <location>
        <begin position="320"/>
        <end position="337"/>
    </location>
</feature>
<reference evidence="2 3" key="1">
    <citation type="journal article" date="2016" name="Nat. Commun.">
        <title>Thousands of microbial genomes shed light on interconnected biogeochemical processes in an aquifer system.</title>
        <authorList>
            <person name="Anantharaman K."/>
            <person name="Brown C.T."/>
            <person name="Hug L.A."/>
            <person name="Sharon I."/>
            <person name="Castelle C.J."/>
            <person name="Probst A.J."/>
            <person name="Thomas B.C."/>
            <person name="Singh A."/>
            <person name="Wilkins M.J."/>
            <person name="Karaoz U."/>
            <person name="Brodie E.L."/>
            <person name="Williams K.H."/>
            <person name="Hubbard S.S."/>
            <person name="Banfield J.F."/>
        </authorList>
    </citation>
    <scope>NUCLEOTIDE SEQUENCE [LARGE SCALE GENOMIC DNA]</scope>
</reference>
<dbReference type="AlphaFoldDB" id="A0A1F8F3X8"/>
<sequence>MTKEHKILLLIAMTVMAFYLFIVGTPIMADDGFHYEGFTEKLAKGVVDFKSYYGFMGLSILAVPFFWLTGSHLSIIYTSMILVLLSLPLAYLIPSDMFKSKQAGVYGLIIFLLTPYPYTTLMRGFQEGALLFFILLIIYASINKKVWTPLAWAYGGIVKPFALTLFPLFIGNIKSKKNITFLIIGLSFGLLYLVISYSQVGHPINNAAINSYQGNFDPGNPPPLVESFTIGVKGPLRIVANLLLAYRKIMVSPFLILVGIWVLWKRKDFKYRNVFIYSIFLNFLLLSLMTFSFSKYLLPATTLISLAAIPFIMKHRWAMVMFLADSITVFLPIWNYFGHNYWANVGIYWIPFYLGISLFAYDRLFSKYRSDSYA</sequence>
<name>A0A1F8F3X8_9BACT</name>
<evidence type="ECO:0000313" key="3">
    <source>
        <dbReference type="Proteomes" id="UP000176834"/>
    </source>
</evidence>
<feature type="transmembrane region" description="Helical" evidence="1">
    <location>
        <begin position="128"/>
        <end position="146"/>
    </location>
</feature>
<protein>
    <recommendedName>
        <fullName evidence="4">DUF2029 domain-containing protein</fullName>
    </recommendedName>
</protein>
<feature type="transmembrane region" description="Helical" evidence="1">
    <location>
        <begin position="271"/>
        <end position="290"/>
    </location>
</feature>
<comment type="caution">
    <text evidence="2">The sequence shown here is derived from an EMBL/GenBank/DDBJ whole genome shotgun (WGS) entry which is preliminary data.</text>
</comment>
<keyword evidence="1" id="KW-0472">Membrane</keyword>
<feature type="transmembrane region" description="Helical" evidence="1">
    <location>
        <begin position="105"/>
        <end position="121"/>
    </location>
</feature>
<feature type="transmembrane region" description="Helical" evidence="1">
    <location>
        <begin position="343"/>
        <end position="361"/>
    </location>
</feature>
<feature type="transmembrane region" description="Helical" evidence="1">
    <location>
        <begin position="49"/>
        <end position="68"/>
    </location>
</feature>
<dbReference type="Proteomes" id="UP000176834">
    <property type="component" value="Unassembled WGS sequence"/>
</dbReference>